<name>A0A1H5X099_9RHOB</name>
<comment type="function">
    <text evidence="1">Required for O(2)-independent ubiquinone (coenzyme Q) biosynthesis. Together with UbiU, is essential for the C6-hydroxylation reaction in the oxygen-independent ubiquinone biosynthesis pathway.</text>
</comment>
<evidence type="ECO:0000313" key="3">
    <source>
        <dbReference type="Proteomes" id="UP000236742"/>
    </source>
</evidence>
<comment type="cofactor">
    <cofactor evidence="1">
        <name>[4Fe-4S] cluster</name>
        <dbReference type="ChEBI" id="CHEBI:49883"/>
    </cofactor>
</comment>
<comment type="subunit">
    <text evidence="1">Forms a heterodimer with UbiU.</text>
</comment>
<dbReference type="Proteomes" id="UP000236742">
    <property type="component" value="Unassembled WGS sequence"/>
</dbReference>
<keyword evidence="1" id="KW-0831">Ubiquinone biosynthesis</keyword>
<dbReference type="GO" id="GO:0008233">
    <property type="term" value="F:peptidase activity"/>
    <property type="evidence" value="ECO:0007669"/>
    <property type="project" value="UniProtKB-KW"/>
</dbReference>
<dbReference type="Pfam" id="PF01136">
    <property type="entry name" value="Peptidase_U32"/>
    <property type="match status" value="1"/>
</dbReference>
<accession>A0A1H5X099</accession>
<dbReference type="GO" id="GO:0006744">
    <property type="term" value="P:ubiquinone biosynthetic process"/>
    <property type="evidence" value="ECO:0007669"/>
    <property type="project" value="UniProtKB-UniRule"/>
</dbReference>
<comment type="pathway">
    <text evidence="1">Cofactor biosynthesis; ubiquinone biosynthesis.</text>
</comment>
<dbReference type="GO" id="GO:0046872">
    <property type="term" value="F:metal ion binding"/>
    <property type="evidence" value="ECO:0007669"/>
    <property type="project" value="UniProtKB-KW"/>
</dbReference>
<dbReference type="GO" id="GO:0006508">
    <property type="term" value="P:proteolysis"/>
    <property type="evidence" value="ECO:0007669"/>
    <property type="project" value="UniProtKB-KW"/>
</dbReference>
<feature type="binding site" evidence="1">
    <location>
        <position position="42"/>
    </location>
    <ligand>
        <name>[4Fe-4S] cluster</name>
        <dbReference type="ChEBI" id="CHEBI:49883"/>
    </ligand>
</feature>
<dbReference type="RefSeq" id="WP_104008360.1">
    <property type="nucleotide sequence ID" value="NZ_FNVD01000009.1"/>
</dbReference>
<dbReference type="HAMAP" id="MF_02233">
    <property type="entry name" value="UbiV"/>
    <property type="match status" value="1"/>
</dbReference>
<dbReference type="InterPro" id="IPR051454">
    <property type="entry name" value="RNA/ubiquinone_mod_enzymes"/>
</dbReference>
<evidence type="ECO:0000256" key="1">
    <source>
        <dbReference type="HAMAP-Rule" id="MF_02233"/>
    </source>
</evidence>
<sequence>MTGTLTLGPILYHWDADTKCDFYARIADESPVDTVYLGEVICSKRTPFCERHLARVIDRLERGGKRVVLSSLSEVVIPRERNMMRDFCAIDSQEIELNNTSGLYHIDGRPHRLGPLMNVYNERTLGGLAARGATHATLPVELPRRVVGAMAAAARERGVGVEVQVFGRASLAVSARCYHARAHCRTKDNCQFVCEEDPDGMPLTTVTDQSFLVVNGIQTLSHSYLCLAAEIDEMRDMGVSHFRVLPQRADMVAVTRIFADRIAGRADGAETLARLEELNLPAPLSNGFWHGAEGHRHFGPRAA</sequence>
<dbReference type="AlphaFoldDB" id="A0A1H5X099"/>
<dbReference type="GO" id="GO:0051539">
    <property type="term" value="F:4 iron, 4 sulfur cluster binding"/>
    <property type="evidence" value="ECO:0007669"/>
    <property type="project" value="UniProtKB-UniRule"/>
</dbReference>
<organism evidence="2 3">
    <name type="scientific">Jhaorihella thermophila</name>
    <dbReference type="NCBI Taxonomy" id="488547"/>
    <lineage>
        <taxon>Bacteria</taxon>
        <taxon>Pseudomonadati</taxon>
        <taxon>Pseudomonadota</taxon>
        <taxon>Alphaproteobacteria</taxon>
        <taxon>Rhodobacterales</taxon>
        <taxon>Paracoccaceae</taxon>
        <taxon>Jhaorihella</taxon>
    </lineage>
</organism>
<feature type="binding site" evidence="1">
    <location>
        <position position="177"/>
    </location>
    <ligand>
        <name>[4Fe-4S] cluster</name>
        <dbReference type="ChEBI" id="CHEBI:49883"/>
    </ligand>
</feature>
<dbReference type="EMBL" id="FNVD01000009">
    <property type="protein sequence ID" value="SEG05224.1"/>
    <property type="molecule type" value="Genomic_DNA"/>
</dbReference>
<dbReference type="NCBIfam" id="NF011991">
    <property type="entry name" value="PRK15447.1"/>
    <property type="match status" value="1"/>
</dbReference>
<dbReference type="PANTHER" id="PTHR30217">
    <property type="entry name" value="PEPTIDASE U32 FAMILY"/>
    <property type="match status" value="1"/>
</dbReference>
<dbReference type="InterPro" id="IPR001539">
    <property type="entry name" value="Peptidase_U32"/>
</dbReference>
<keyword evidence="1" id="KW-0411">Iron-sulfur</keyword>
<protein>
    <recommendedName>
        <fullName evidence="1">Ubiquinone biosynthesis protein UbiV</fullName>
    </recommendedName>
</protein>
<comment type="similarity">
    <text evidence="1">Belongs to the peptidase U32 family. UbiV subfamily.</text>
</comment>
<dbReference type="UniPathway" id="UPA00232"/>
<keyword evidence="1" id="KW-0004">4Fe-4S</keyword>
<reference evidence="2 3" key="1">
    <citation type="submission" date="2016-10" db="EMBL/GenBank/DDBJ databases">
        <authorList>
            <person name="de Groot N.N."/>
        </authorList>
    </citation>
    <scope>NUCLEOTIDE SEQUENCE [LARGE SCALE GENOMIC DNA]</scope>
    <source>
        <strain evidence="2 3">DSM 23413</strain>
    </source>
</reference>
<keyword evidence="1" id="KW-0479">Metal-binding</keyword>
<keyword evidence="2" id="KW-0378">Hydrolase</keyword>
<dbReference type="InterPro" id="IPR043693">
    <property type="entry name" value="UbiV"/>
</dbReference>
<dbReference type="OrthoDB" id="8523349at2"/>
<feature type="binding site" evidence="1">
    <location>
        <position position="194"/>
    </location>
    <ligand>
        <name>[4Fe-4S] cluster</name>
        <dbReference type="ChEBI" id="CHEBI:49883"/>
    </ligand>
</feature>
<gene>
    <name evidence="1" type="primary">ubiV</name>
    <name evidence="2" type="ORF">SAMN05421751_109120</name>
</gene>
<keyword evidence="2" id="KW-0645">Protease</keyword>
<feature type="binding site" evidence="1">
    <location>
        <position position="190"/>
    </location>
    <ligand>
        <name>[4Fe-4S] cluster</name>
        <dbReference type="ChEBI" id="CHEBI:49883"/>
    </ligand>
</feature>
<evidence type="ECO:0000313" key="2">
    <source>
        <dbReference type="EMBL" id="SEG05224.1"/>
    </source>
</evidence>
<dbReference type="PANTHER" id="PTHR30217:SF11">
    <property type="entry name" value="UBIQUINONE BIOSYNTHESIS PROTEIN UBIV"/>
    <property type="match status" value="1"/>
</dbReference>
<keyword evidence="1" id="KW-0408">Iron</keyword>
<keyword evidence="3" id="KW-1185">Reference proteome</keyword>
<proteinExistence type="inferred from homology"/>